<dbReference type="AlphaFoldDB" id="A0A4Q4TPW8"/>
<dbReference type="STRING" id="155417.A0A4Q4TPW8"/>
<comment type="similarity">
    <text evidence="1">Belongs to the CBF/MAK21 family.</text>
</comment>
<evidence type="ECO:0000313" key="4">
    <source>
        <dbReference type="EMBL" id="RYP07610.1"/>
    </source>
</evidence>
<sequence length="552" mass="62139">MPTAVKNEPLKRKRDKTSEQANKRSKAAETASSGSDNGDGDGDDNPQAKALLLENAILESKKNYNNIAVLLDMARKDHNVDLALVALVSLCRVFLRLLASGTMTRRSGQSEKEIVVIQWLKGKIGDYKQLLLRAFAEEVTASTALTLAMRVLKAESQYLSDKGEYYFPKAFLKEIVGAIVRKSPQDVRQEFCEQFLGKYADVRFFSFSALKDVLAEGSSASEGGELFDNAFDVLSFFDDVPDSKEDLGDFYADTPSKKGHPVTSLSQQKKQAQEAWLALLSLGPDGDRRKKVLEVMTRSIAPWFARPELLMDFLTDSYNSGGATSLLALSGVFYLIRERNLDYPLFYRKLYSLVDADVLHSKHRSRFLRLLDTFLSSTHLPAVLVASFIKRITRLCLNAPPAAIVAIIPWIYNLFKKHPLCTFMMHRELRTTEEKASIEDQGLTDPFIPEEGDPMETRAIDSCLWEVVQLQSHYHPNVATIAKIVSEQFTKQSYNIEDFLDHSYSSLLDAEISKQIKKAPVVEFLIPKRIFVPHDPASGTEDSLLTQLWDFQ</sequence>
<dbReference type="GO" id="GO:0032040">
    <property type="term" value="C:small-subunit processome"/>
    <property type="evidence" value="ECO:0007669"/>
    <property type="project" value="TreeGrafter"/>
</dbReference>
<dbReference type="InterPro" id="IPR005612">
    <property type="entry name" value="CCAAT-binding_factor"/>
</dbReference>
<accession>A0A4Q4TPW8</accession>
<dbReference type="PANTHER" id="PTHR12455">
    <property type="entry name" value="NUCLEOLAR COMPLEX PROTEIN 4"/>
    <property type="match status" value="1"/>
</dbReference>
<feature type="region of interest" description="Disordered" evidence="2">
    <location>
        <begin position="1"/>
        <end position="46"/>
    </location>
</feature>
<proteinExistence type="inferred from homology"/>
<evidence type="ECO:0000313" key="5">
    <source>
        <dbReference type="Proteomes" id="UP000293360"/>
    </source>
</evidence>
<evidence type="ECO:0000256" key="2">
    <source>
        <dbReference type="SAM" id="MobiDB-lite"/>
    </source>
</evidence>
<dbReference type="Proteomes" id="UP000293360">
    <property type="component" value="Unassembled WGS sequence"/>
</dbReference>
<organism evidence="4 5">
    <name type="scientific">Monosporascus ibericus</name>
    <dbReference type="NCBI Taxonomy" id="155417"/>
    <lineage>
        <taxon>Eukaryota</taxon>
        <taxon>Fungi</taxon>
        <taxon>Dikarya</taxon>
        <taxon>Ascomycota</taxon>
        <taxon>Pezizomycotina</taxon>
        <taxon>Sordariomycetes</taxon>
        <taxon>Xylariomycetidae</taxon>
        <taxon>Xylariales</taxon>
        <taxon>Xylariales incertae sedis</taxon>
        <taxon>Monosporascus</taxon>
    </lineage>
</organism>
<dbReference type="InterPro" id="IPR027193">
    <property type="entry name" value="Noc4"/>
</dbReference>
<dbReference type="PANTHER" id="PTHR12455:SF0">
    <property type="entry name" value="NUCLEOLAR COMPLEX PROTEIN 4 HOMOLOG"/>
    <property type="match status" value="1"/>
</dbReference>
<dbReference type="GO" id="GO:0030692">
    <property type="term" value="C:Noc4p-Nop14p complex"/>
    <property type="evidence" value="ECO:0007669"/>
    <property type="project" value="TreeGrafter"/>
</dbReference>
<evidence type="ECO:0000256" key="1">
    <source>
        <dbReference type="ARBA" id="ARBA00007797"/>
    </source>
</evidence>
<feature type="domain" description="CCAAT-binding factor" evidence="3">
    <location>
        <begin position="325"/>
        <end position="482"/>
    </location>
</feature>
<gene>
    <name evidence="4" type="ORF">DL764_002388</name>
</gene>
<protein>
    <recommendedName>
        <fullName evidence="3">CCAAT-binding factor domain-containing protein</fullName>
    </recommendedName>
</protein>
<name>A0A4Q4TPW8_9PEZI</name>
<keyword evidence="5" id="KW-1185">Reference proteome</keyword>
<dbReference type="GO" id="GO:0042254">
    <property type="term" value="P:ribosome biogenesis"/>
    <property type="evidence" value="ECO:0007669"/>
    <property type="project" value="InterPro"/>
</dbReference>
<comment type="caution">
    <text evidence="4">The sequence shown here is derived from an EMBL/GenBank/DDBJ whole genome shotgun (WGS) entry which is preliminary data.</text>
</comment>
<dbReference type="OrthoDB" id="10263185at2759"/>
<dbReference type="Pfam" id="PF03914">
    <property type="entry name" value="CBF"/>
    <property type="match status" value="1"/>
</dbReference>
<reference evidence="4 5" key="1">
    <citation type="submission" date="2018-06" db="EMBL/GenBank/DDBJ databases">
        <title>Complete Genomes of Monosporascus.</title>
        <authorList>
            <person name="Robinson A.J."/>
            <person name="Natvig D.O."/>
        </authorList>
    </citation>
    <scope>NUCLEOTIDE SEQUENCE [LARGE SCALE GENOMIC DNA]</scope>
    <source>
        <strain evidence="4 5">CBS 110550</strain>
    </source>
</reference>
<evidence type="ECO:0000259" key="3">
    <source>
        <dbReference type="Pfam" id="PF03914"/>
    </source>
</evidence>
<dbReference type="EMBL" id="QJNU01000089">
    <property type="protein sequence ID" value="RYP07610.1"/>
    <property type="molecule type" value="Genomic_DNA"/>
</dbReference>